<organism evidence="2 3">
    <name type="scientific">Riccia fluitans</name>
    <dbReference type="NCBI Taxonomy" id="41844"/>
    <lineage>
        <taxon>Eukaryota</taxon>
        <taxon>Viridiplantae</taxon>
        <taxon>Streptophyta</taxon>
        <taxon>Embryophyta</taxon>
        <taxon>Marchantiophyta</taxon>
        <taxon>Marchantiopsida</taxon>
        <taxon>Marchantiidae</taxon>
        <taxon>Marchantiales</taxon>
        <taxon>Ricciaceae</taxon>
        <taxon>Riccia</taxon>
    </lineage>
</organism>
<comment type="caution">
    <text evidence="2">The sequence shown here is derived from an EMBL/GenBank/DDBJ whole genome shotgun (WGS) entry which is preliminary data.</text>
</comment>
<proteinExistence type="predicted"/>
<feature type="compositionally biased region" description="Polar residues" evidence="1">
    <location>
        <begin position="22"/>
        <end position="49"/>
    </location>
</feature>
<accession>A0ABD1YHE4</accession>
<feature type="compositionally biased region" description="Basic and acidic residues" evidence="1">
    <location>
        <begin position="51"/>
        <end position="90"/>
    </location>
</feature>
<feature type="region of interest" description="Disordered" evidence="1">
    <location>
        <begin position="22"/>
        <end position="98"/>
    </location>
</feature>
<protein>
    <submittedName>
        <fullName evidence="2">Uncharacterized protein</fullName>
    </submittedName>
</protein>
<name>A0ABD1YHE4_9MARC</name>
<evidence type="ECO:0000313" key="3">
    <source>
        <dbReference type="Proteomes" id="UP001605036"/>
    </source>
</evidence>
<reference evidence="2 3" key="1">
    <citation type="submission" date="2024-09" db="EMBL/GenBank/DDBJ databases">
        <title>Chromosome-scale assembly of Riccia fluitans.</title>
        <authorList>
            <person name="Paukszto L."/>
            <person name="Sawicki J."/>
            <person name="Karawczyk K."/>
            <person name="Piernik-Szablinska J."/>
            <person name="Szczecinska M."/>
            <person name="Mazdziarz M."/>
        </authorList>
    </citation>
    <scope>NUCLEOTIDE SEQUENCE [LARGE SCALE GENOMIC DNA]</scope>
    <source>
        <strain evidence="2">Rf_01</strain>
        <tissue evidence="2">Aerial parts of the thallus</tissue>
    </source>
</reference>
<keyword evidence="3" id="KW-1185">Reference proteome</keyword>
<dbReference type="Proteomes" id="UP001605036">
    <property type="component" value="Unassembled WGS sequence"/>
</dbReference>
<sequence>MIRTPPTSLRCPLRLIPKVTSPENRYLTNNQKDNETSTLGNLRSSTINSAMKEDAIRRARETEEQPDVNRSKDDLPSRTRPELFDDEPTKNRSRGKLPCRIQPDLTLSTLRGGEDSSLCIMG</sequence>
<gene>
    <name evidence="2" type="ORF">R1flu_013598</name>
</gene>
<evidence type="ECO:0000313" key="2">
    <source>
        <dbReference type="EMBL" id="KAL2628912.1"/>
    </source>
</evidence>
<evidence type="ECO:0000256" key="1">
    <source>
        <dbReference type="SAM" id="MobiDB-lite"/>
    </source>
</evidence>
<dbReference type="EMBL" id="JBHFFA010000004">
    <property type="protein sequence ID" value="KAL2628912.1"/>
    <property type="molecule type" value="Genomic_DNA"/>
</dbReference>
<dbReference type="AlphaFoldDB" id="A0ABD1YHE4"/>